<organism evidence="2 3">
    <name type="scientific">Candidatus Pseudoramibacter fermentans</name>
    <dbReference type="NCBI Taxonomy" id="2594427"/>
    <lineage>
        <taxon>Bacteria</taxon>
        <taxon>Bacillati</taxon>
        <taxon>Bacillota</taxon>
        <taxon>Clostridia</taxon>
        <taxon>Eubacteriales</taxon>
        <taxon>Eubacteriaceae</taxon>
        <taxon>Pseudoramibacter</taxon>
    </lineage>
</organism>
<evidence type="ECO:0000259" key="1">
    <source>
        <dbReference type="PROSITE" id="PS50943"/>
    </source>
</evidence>
<dbReference type="CDD" id="cd00093">
    <property type="entry name" value="HTH_XRE"/>
    <property type="match status" value="1"/>
</dbReference>
<dbReference type="InterPro" id="IPR001387">
    <property type="entry name" value="Cro/C1-type_HTH"/>
</dbReference>
<dbReference type="Proteomes" id="UP000473648">
    <property type="component" value="Unassembled WGS sequence"/>
</dbReference>
<accession>A0A6L5GSM0</accession>
<protein>
    <submittedName>
        <fullName evidence="2">Helix-turn-helix transcriptional regulator</fullName>
    </submittedName>
</protein>
<comment type="caution">
    <text evidence="2">The sequence shown here is derived from an EMBL/GenBank/DDBJ whole genome shotgun (WGS) entry which is preliminary data.</text>
</comment>
<feature type="domain" description="HTH cro/C1-type" evidence="1">
    <location>
        <begin position="13"/>
        <end position="67"/>
    </location>
</feature>
<dbReference type="AlphaFoldDB" id="A0A6L5GSM0"/>
<name>A0A6L5GSM0_9FIRM</name>
<dbReference type="Gene3D" id="1.10.260.40">
    <property type="entry name" value="lambda repressor-like DNA-binding domains"/>
    <property type="match status" value="1"/>
</dbReference>
<dbReference type="InterPro" id="IPR010982">
    <property type="entry name" value="Lambda_DNA-bd_dom_sf"/>
</dbReference>
<proteinExistence type="predicted"/>
<keyword evidence="3" id="KW-1185">Reference proteome</keyword>
<dbReference type="SMART" id="SM00530">
    <property type="entry name" value="HTH_XRE"/>
    <property type="match status" value="1"/>
</dbReference>
<dbReference type="SUPFAM" id="SSF47413">
    <property type="entry name" value="lambda repressor-like DNA-binding domains"/>
    <property type="match status" value="1"/>
</dbReference>
<sequence length="73" mass="8052">MKINDTSEFGAALRNRRKQLHYTQAFLSEFTGFSISFISDLERGKPTAELGKALYLANLLGLDTTLNARGSNA</sequence>
<dbReference type="PROSITE" id="PS50943">
    <property type="entry name" value="HTH_CROC1"/>
    <property type="match status" value="1"/>
</dbReference>
<dbReference type="EMBL" id="VOGB01000005">
    <property type="protein sequence ID" value="MQM73259.1"/>
    <property type="molecule type" value="Genomic_DNA"/>
</dbReference>
<evidence type="ECO:0000313" key="2">
    <source>
        <dbReference type="EMBL" id="MQM73259.1"/>
    </source>
</evidence>
<dbReference type="Pfam" id="PF13560">
    <property type="entry name" value="HTH_31"/>
    <property type="match status" value="1"/>
</dbReference>
<dbReference type="GO" id="GO:0003677">
    <property type="term" value="F:DNA binding"/>
    <property type="evidence" value="ECO:0007669"/>
    <property type="project" value="InterPro"/>
</dbReference>
<evidence type="ECO:0000313" key="3">
    <source>
        <dbReference type="Proteomes" id="UP000473648"/>
    </source>
</evidence>
<reference evidence="2" key="1">
    <citation type="journal article" date="2020" name="Appl. Environ. Microbiol.">
        <title>Medium-Chain Fatty Acid Synthesis by 'Candidatus Weimeria bifida' gen. nov., sp. nov., and 'Candidatus Pseudoramibacter fermentans' sp. nov.</title>
        <authorList>
            <person name="Scarborough M.J."/>
            <person name="Myers K.S."/>
            <person name="Donohue T.J."/>
            <person name="Noguera D.R."/>
        </authorList>
    </citation>
    <scope>NUCLEOTIDE SEQUENCE</scope>
    <source>
        <strain evidence="2">EUB1.1</strain>
    </source>
</reference>
<gene>
    <name evidence="2" type="ORF">FRC53_07610</name>
</gene>